<evidence type="ECO:0000313" key="9">
    <source>
        <dbReference type="Proteomes" id="UP000287033"/>
    </source>
</evidence>
<evidence type="ECO:0000313" key="8">
    <source>
        <dbReference type="EMBL" id="GCC33093.1"/>
    </source>
</evidence>
<feature type="binding site" evidence="6">
    <location>
        <position position="150"/>
    </location>
    <ligand>
        <name>FAD</name>
        <dbReference type="ChEBI" id="CHEBI:57692"/>
    </ligand>
</feature>
<dbReference type="PROSITE" id="PS51384">
    <property type="entry name" value="FAD_FR"/>
    <property type="match status" value="1"/>
</dbReference>
<evidence type="ECO:0000256" key="3">
    <source>
        <dbReference type="ARBA" id="ARBA00022630"/>
    </source>
</evidence>
<dbReference type="SUPFAM" id="SSF52343">
    <property type="entry name" value="Ferredoxin reductase-like, C-terminal NADP-linked domain"/>
    <property type="match status" value="1"/>
</dbReference>
<evidence type="ECO:0000256" key="2">
    <source>
        <dbReference type="ARBA" id="ARBA00006105"/>
    </source>
</evidence>
<comment type="cofactor">
    <cofactor evidence="1 6">
        <name>FAD</name>
        <dbReference type="ChEBI" id="CHEBI:57692"/>
    </cofactor>
</comment>
<dbReference type="PANTHER" id="PTHR19370:SF184">
    <property type="entry name" value="NADH-CYTOCHROME B5 REDUCTASE-LIKE"/>
    <property type="match status" value="1"/>
</dbReference>
<dbReference type="CDD" id="cd06183">
    <property type="entry name" value="cyt_b5_reduct_like"/>
    <property type="match status" value="1"/>
</dbReference>
<evidence type="ECO:0000256" key="4">
    <source>
        <dbReference type="ARBA" id="ARBA00022827"/>
    </source>
</evidence>
<feature type="binding site" evidence="6">
    <location>
        <position position="157"/>
    </location>
    <ligand>
        <name>FAD</name>
        <dbReference type="ChEBI" id="CHEBI:57692"/>
    </ligand>
</feature>
<evidence type="ECO:0000259" key="7">
    <source>
        <dbReference type="PROSITE" id="PS51384"/>
    </source>
</evidence>
<dbReference type="PRINTS" id="PR00406">
    <property type="entry name" value="CYTB5RDTASE"/>
</dbReference>
<dbReference type="InterPro" id="IPR017927">
    <property type="entry name" value="FAD-bd_FR_type"/>
</dbReference>
<dbReference type="SUPFAM" id="SSF63380">
    <property type="entry name" value="Riboflavin synthase domain-like"/>
    <property type="match status" value="1"/>
</dbReference>
<keyword evidence="9" id="KW-1185">Reference proteome</keyword>
<proteinExistence type="inferred from homology"/>
<dbReference type="AlphaFoldDB" id="A0A401SRW9"/>
<sequence>MMGIKTTSLVMAYSEDEWLSLRPQEPLPSQCCGSGCKPCVFDIYEWELNEWKQAKAKGDQSFLSQSSEPTQNDLQIIGPEKWSAFQIESVEQLTANTYLYRFQLPSGCCLGLTVGQHIVARGIVNDIEIQRAYTPVNPLDAKGYFEVLIKIYEDGLMSQYVKTWKEWDSVCWRGPFGGLPYKPNQYEQLLLFASGTGIAPMIPLIQYIVANEEDETFVTLVGCFRTFQDIYMKSQIQELAAYWNVKTLFVLSQECDLETLPWSYQEKSYRGRINEDMVKDFVNSCRQKPFVVVCGSITFNKDILNYLNRMGIMEDLQFIF</sequence>
<name>A0A401SRW9_CHIPU</name>
<dbReference type="Pfam" id="PF09791">
    <property type="entry name" value="Oxidored-like"/>
    <property type="match status" value="1"/>
</dbReference>
<dbReference type="Proteomes" id="UP000287033">
    <property type="component" value="Unassembled WGS sequence"/>
</dbReference>
<comment type="caution">
    <text evidence="8">The sequence shown here is derived from an EMBL/GenBank/DDBJ whole genome shotgun (WGS) entry which is preliminary data.</text>
</comment>
<organism evidence="8 9">
    <name type="scientific">Chiloscyllium punctatum</name>
    <name type="common">Brownbanded bambooshark</name>
    <name type="synonym">Hemiscyllium punctatum</name>
    <dbReference type="NCBI Taxonomy" id="137246"/>
    <lineage>
        <taxon>Eukaryota</taxon>
        <taxon>Metazoa</taxon>
        <taxon>Chordata</taxon>
        <taxon>Craniata</taxon>
        <taxon>Vertebrata</taxon>
        <taxon>Chondrichthyes</taxon>
        <taxon>Elasmobranchii</taxon>
        <taxon>Galeomorphii</taxon>
        <taxon>Galeoidea</taxon>
        <taxon>Orectolobiformes</taxon>
        <taxon>Hemiscylliidae</taxon>
        <taxon>Chiloscyllium</taxon>
    </lineage>
</organism>
<dbReference type="PANTHER" id="PTHR19370">
    <property type="entry name" value="NADH-CYTOCHROME B5 REDUCTASE"/>
    <property type="match status" value="1"/>
</dbReference>
<keyword evidence="5" id="KW-0560">Oxidoreductase</keyword>
<feature type="binding site" evidence="6">
    <location>
        <position position="131"/>
    </location>
    <ligand>
        <name>FAD</name>
        <dbReference type="ChEBI" id="CHEBI:57692"/>
    </ligand>
</feature>
<dbReference type="GO" id="GO:0016491">
    <property type="term" value="F:oxidoreductase activity"/>
    <property type="evidence" value="ECO:0007669"/>
    <property type="project" value="UniProtKB-KW"/>
</dbReference>
<dbReference type="InterPro" id="IPR001834">
    <property type="entry name" value="CBR-like"/>
</dbReference>
<protein>
    <recommendedName>
        <fullName evidence="7">FAD-binding FR-type domain-containing protein</fullName>
    </recommendedName>
</protein>
<feature type="binding site" evidence="6">
    <location>
        <position position="133"/>
    </location>
    <ligand>
        <name>FAD</name>
        <dbReference type="ChEBI" id="CHEBI:57692"/>
    </ligand>
</feature>
<dbReference type="STRING" id="137246.A0A401SRW9"/>
<dbReference type="InterPro" id="IPR039261">
    <property type="entry name" value="FNR_nucleotide-bd"/>
</dbReference>
<gene>
    <name evidence="8" type="ORF">chiPu_0011560</name>
</gene>
<dbReference type="OMA" id="YSPYWTD"/>
<dbReference type="Pfam" id="PF00175">
    <property type="entry name" value="NAD_binding_1"/>
    <property type="match status" value="1"/>
</dbReference>
<dbReference type="InterPro" id="IPR017938">
    <property type="entry name" value="Riboflavin_synthase-like_b-brl"/>
</dbReference>
<accession>A0A401SRW9</accession>
<dbReference type="InterPro" id="IPR008333">
    <property type="entry name" value="Cbr1-like_FAD-bd_dom"/>
</dbReference>
<dbReference type="InterPro" id="IPR019180">
    <property type="entry name" value="Oxidoreductase-like_N"/>
</dbReference>
<feature type="binding site" evidence="6">
    <location>
        <position position="158"/>
    </location>
    <ligand>
        <name>FAD</name>
        <dbReference type="ChEBI" id="CHEBI:57692"/>
    </ligand>
</feature>
<evidence type="ECO:0000256" key="6">
    <source>
        <dbReference type="PIRSR" id="PIRSR601834-1"/>
    </source>
</evidence>
<keyword evidence="3 6" id="KW-0285">Flavoprotein</keyword>
<comment type="similarity">
    <text evidence="2">Belongs to the flavoprotein pyridine nucleotide cytochrome reductase family.</text>
</comment>
<keyword evidence="4 6" id="KW-0274">FAD</keyword>
<dbReference type="Gene3D" id="3.40.50.80">
    <property type="entry name" value="Nucleotide-binding domain of ferredoxin-NADP reductase (FNR) module"/>
    <property type="match status" value="1"/>
</dbReference>
<feature type="domain" description="FAD-binding FR-type" evidence="7">
    <location>
        <begin position="80"/>
        <end position="182"/>
    </location>
</feature>
<dbReference type="InterPro" id="IPR001433">
    <property type="entry name" value="OxRdtase_FAD/NAD-bd"/>
</dbReference>
<dbReference type="OrthoDB" id="432685at2759"/>
<dbReference type="Gene3D" id="2.40.30.10">
    <property type="entry name" value="Translation factors"/>
    <property type="match status" value="1"/>
</dbReference>
<feature type="binding site" evidence="6">
    <location>
        <position position="148"/>
    </location>
    <ligand>
        <name>FAD</name>
        <dbReference type="ChEBI" id="CHEBI:57692"/>
    </ligand>
</feature>
<reference evidence="8 9" key="1">
    <citation type="journal article" date="2018" name="Nat. Ecol. Evol.">
        <title>Shark genomes provide insights into elasmobranch evolution and the origin of vertebrates.</title>
        <authorList>
            <person name="Hara Y"/>
            <person name="Yamaguchi K"/>
            <person name="Onimaru K"/>
            <person name="Kadota M"/>
            <person name="Koyanagi M"/>
            <person name="Keeley SD"/>
            <person name="Tatsumi K"/>
            <person name="Tanaka K"/>
            <person name="Motone F"/>
            <person name="Kageyama Y"/>
            <person name="Nozu R"/>
            <person name="Adachi N"/>
            <person name="Nishimura O"/>
            <person name="Nakagawa R"/>
            <person name="Tanegashima C"/>
            <person name="Kiyatake I"/>
            <person name="Matsumoto R"/>
            <person name="Murakumo K"/>
            <person name="Nishida K"/>
            <person name="Terakita A"/>
            <person name="Kuratani S"/>
            <person name="Sato K"/>
            <person name="Hyodo S Kuraku.S."/>
        </authorList>
    </citation>
    <scope>NUCLEOTIDE SEQUENCE [LARGE SCALE GENOMIC DNA]</scope>
</reference>
<dbReference type="Pfam" id="PF00970">
    <property type="entry name" value="FAD_binding_6"/>
    <property type="match status" value="1"/>
</dbReference>
<evidence type="ECO:0000256" key="1">
    <source>
        <dbReference type="ARBA" id="ARBA00001974"/>
    </source>
</evidence>
<evidence type="ECO:0000256" key="5">
    <source>
        <dbReference type="ARBA" id="ARBA00023002"/>
    </source>
</evidence>
<dbReference type="EMBL" id="BEZZ01000485">
    <property type="protein sequence ID" value="GCC33093.1"/>
    <property type="molecule type" value="Genomic_DNA"/>
</dbReference>